<reference evidence="1 2" key="1">
    <citation type="journal article" date="2012" name="Stand. Genomic Sci.">
        <title>Complete genome sequencing and analysis of Saprospira grandis str. Lewin, a predatory marine bacterium.</title>
        <authorList>
            <person name="Saw J.H."/>
            <person name="Yuryev A."/>
            <person name="Kanbe M."/>
            <person name="Hou S."/>
            <person name="Young A.G."/>
            <person name="Aizawa S."/>
            <person name="Alam M."/>
        </authorList>
    </citation>
    <scope>NUCLEOTIDE SEQUENCE [LARGE SCALE GENOMIC DNA]</scope>
    <source>
        <strain evidence="1 2">Lewin</strain>
    </source>
</reference>
<dbReference type="AlphaFoldDB" id="H6KZT2"/>
<protein>
    <submittedName>
        <fullName evidence="1">Uncharacterized protein</fullName>
    </submittedName>
</protein>
<evidence type="ECO:0000313" key="2">
    <source>
        <dbReference type="Proteomes" id="UP000007519"/>
    </source>
</evidence>
<dbReference type="EMBL" id="CP002831">
    <property type="protein sequence ID" value="AFC25858.1"/>
    <property type="molecule type" value="Genomic_DNA"/>
</dbReference>
<gene>
    <name evidence="1" type="ordered locus">SGRA_3130</name>
</gene>
<dbReference type="HOGENOM" id="CLU_130881_0_0_10"/>
<dbReference type="eggNOG" id="COG4884">
    <property type="taxonomic scope" value="Bacteria"/>
</dbReference>
<keyword evidence="2" id="KW-1185">Reference proteome</keyword>
<dbReference type="Proteomes" id="UP000007519">
    <property type="component" value="Chromosome"/>
</dbReference>
<dbReference type="OrthoDB" id="665121at2"/>
<accession>H6KZT2</accession>
<proteinExistence type="predicted"/>
<organism evidence="1 2">
    <name type="scientific">Saprospira grandis (strain Lewin)</name>
    <dbReference type="NCBI Taxonomy" id="984262"/>
    <lineage>
        <taxon>Bacteria</taxon>
        <taxon>Pseudomonadati</taxon>
        <taxon>Bacteroidota</taxon>
        <taxon>Saprospiria</taxon>
        <taxon>Saprospirales</taxon>
        <taxon>Saprospiraceae</taxon>
        <taxon>Saprospira</taxon>
    </lineage>
</organism>
<name>H6KZT2_SAPGL</name>
<dbReference type="KEGG" id="sgn:SGRA_3130"/>
<dbReference type="STRING" id="984262.SGRA_3130"/>
<evidence type="ECO:0000313" key="1">
    <source>
        <dbReference type="EMBL" id="AFC25858.1"/>
    </source>
</evidence>
<dbReference type="RefSeq" id="WP_015693457.1">
    <property type="nucleotide sequence ID" value="NC_016940.1"/>
</dbReference>
<sequence>MKTTYRGIQKSLAHPKAQALFKGDFFWDSRDQLAPFGAMEGYQSLKAYLLWRETAPQADPLEFVSDWMSKRRKLNLAQYGPHLLNRKKLETQIADRRFRDELEILSTDSYLLAACLAPLVLEGELPRSLWPYLQTAMDRLMLWNELQPEFGPECSQQIMYLYQIKQELQPIFSAQ</sequence>